<organism evidence="2 3">
    <name type="scientific">Setaria viridis</name>
    <name type="common">Green bristlegrass</name>
    <name type="synonym">Setaria italica subsp. viridis</name>
    <dbReference type="NCBI Taxonomy" id="4556"/>
    <lineage>
        <taxon>Eukaryota</taxon>
        <taxon>Viridiplantae</taxon>
        <taxon>Streptophyta</taxon>
        <taxon>Embryophyta</taxon>
        <taxon>Tracheophyta</taxon>
        <taxon>Spermatophyta</taxon>
        <taxon>Magnoliopsida</taxon>
        <taxon>Liliopsida</taxon>
        <taxon>Poales</taxon>
        <taxon>Poaceae</taxon>
        <taxon>PACMAD clade</taxon>
        <taxon>Panicoideae</taxon>
        <taxon>Panicodae</taxon>
        <taxon>Paniceae</taxon>
        <taxon>Cenchrinae</taxon>
        <taxon>Setaria</taxon>
    </lineage>
</organism>
<keyword evidence="3" id="KW-1185">Reference proteome</keyword>
<dbReference type="Proteomes" id="UP000298652">
    <property type="component" value="Chromosome 7"/>
</dbReference>
<feature type="compositionally biased region" description="Basic residues" evidence="1">
    <location>
        <begin position="18"/>
        <end position="35"/>
    </location>
</feature>
<protein>
    <submittedName>
        <fullName evidence="2">Uncharacterized protein</fullName>
    </submittedName>
</protein>
<sequence>MAEVLHFCALEDGSAGRREHRGRHARRGHPRRRVHHPEPPVPAQSNNTTSASSERTRTATPVPRLPTPTPQQEQTHCPIILRIHHPGTGMEGVGVLADTNTPRAGTGNAGFGPQVGPTANGGHQEAHPSFRLGTMAARRGEPPFFKEDGTPVSESSATKDAETPMDHGRKTAVDRRPEIRCSTWGPATLGFSTNQ</sequence>
<reference evidence="2" key="1">
    <citation type="submission" date="2019-03" db="EMBL/GenBank/DDBJ databases">
        <title>WGS assembly of Setaria viridis.</title>
        <authorList>
            <person name="Huang P."/>
            <person name="Jenkins J."/>
            <person name="Grimwood J."/>
            <person name="Barry K."/>
            <person name="Healey A."/>
            <person name="Mamidi S."/>
            <person name="Sreedasyam A."/>
            <person name="Shu S."/>
            <person name="Feldman M."/>
            <person name="Wu J."/>
            <person name="Yu Y."/>
            <person name="Chen C."/>
            <person name="Johnson J."/>
            <person name="Rokhsar D."/>
            <person name="Baxter I."/>
            <person name="Schmutz J."/>
            <person name="Brutnell T."/>
            <person name="Kellogg E."/>
        </authorList>
    </citation>
    <scope>NUCLEOTIDE SEQUENCE [LARGE SCALE GENOMIC DNA]</scope>
</reference>
<feature type="compositionally biased region" description="Low complexity" evidence="1">
    <location>
        <begin position="43"/>
        <end position="53"/>
    </location>
</feature>
<evidence type="ECO:0000313" key="2">
    <source>
        <dbReference type="EMBL" id="TKW03698.1"/>
    </source>
</evidence>
<feature type="region of interest" description="Disordered" evidence="1">
    <location>
        <begin position="12"/>
        <end position="74"/>
    </location>
</feature>
<dbReference type="Gramene" id="TKW03698">
    <property type="protein sequence ID" value="TKW03698"/>
    <property type="gene ID" value="SEVIR_7G058501v2"/>
</dbReference>
<evidence type="ECO:0000313" key="3">
    <source>
        <dbReference type="Proteomes" id="UP000298652"/>
    </source>
</evidence>
<accession>A0A4U6TM22</accession>
<dbReference type="AlphaFoldDB" id="A0A4U6TM22"/>
<feature type="compositionally biased region" description="Basic and acidic residues" evidence="1">
    <location>
        <begin position="157"/>
        <end position="179"/>
    </location>
</feature>
<name>A0A4U6TM22_SETVI</name>
<evidence type="ECO:0000256" key="1">
    <source>
        <dbReference type="SAM" id="MobiDB-lite"/>
    </source>
</evidence>
<feature type="region of interest" description="Disordered" evidence="1">
    <location>
        <begin position="144"/>
        <end position="195"/>
    </location>
</feature>
<gene>
    <name evidence="2" type="ORF">SEVIR_7G058501v2</name>
</gene>
<proteinExistence type="predicted"/>
<dbReference type="EMBL" id="CM016558">
    <property type="protein sequence ID" value="TKW03698.1"/>
    <property type="molecule type" value="Genomic_DNA"/>
</dbReference>